<evidence type="ECO:0000313" key="3">
    <source>
        <dbReference type="Proteomes" id="UP000235616"/>
    </source>
</evidence>
<dbReference type="SUPFAM" id="SSF110296">
    <property type="entry name" value="Oligoxyloglucan reducing end-specific cellobiohydrolase"/>
    <property type="match status" value="1"/>
</dbReference>
<evidence type="ECO:0008006" key="4">
    <source>
        <dbReference type="Google" id="ProtNLM"/>
    </source>
</evidence>
<name>A0A2N7VRD2_9BURK</name>
<gene>
    <name evidence="2" type="ORF">C0Z18_12800</name>
</gene>
<keyword evidence="1" id="KW-0812">Transmembrane</keyword>
<dbReference type="Proteomes" id="UP000235616">
    <property type="component" value="Unassembled WGS sequence"/>
</dbReference>
<evidence type="ECO:0000256" key="1">
    <source>
        <dbReference type="SAM" id="Phobius"/>
    </source>
</evidence>
<reference evidence="2 3" key="1">
    <citation type="submission" date="2018-01" db="EMBL/GenBank/DDBJ databases">
        <title>Whole genome analyses suggest that Burkholderia sensu lato contains two further novel genera in the rhizoxinica-symbiotica group Mycetohabitans gen. nov., and Trinickia gen. nov.: implications for the evolution of diazotrophy and nodulation in the Burkholderiaceae.</title>
        <authorList>
            <person name="Estrada-de los Santos P."/>
            <person name="Palmer M."/>
            <person name="Chavez-Ramirez B."/>
            <person name="Beukes C."/>
            <person name="Steenkamp E.T."/>
            <person name="Hirsch A.M."/>
            <person name="Manyaka P."/>
            <person name="Maluk M."/>
            <person name="Lafos M."/>
            <person name="Crook M."/>
            <person name="Gross E."/>
            <person name="Simon M.F."/>
            <person name="Bueno dos Reis Junior F."/>
            <person name="Poole P.S."/>
            <person name="Venter S.N."/>
            <person name="James E.K."/>
        </authorList>
    </citation>
    <scope>NUCLEOTIDE SEQUENCE [LARGE SCALE GENOMIC DNA]</scope>
    <source>
        <strain evidence="2 3">GIMN1.004</strain>
    </source>
</reference>
<keyword evidence="1" id="KW-0472">Membrane</keyword>
<dbReference type="AlphaFoldDB" id="A0A2N7VRD2"/>
<accession>A0A2N7VRD2</accession>
<dbReference type="PANTHER" id="PTHR43739:SF5">
    <property type="entry name" value="EXO-ALPHA-SIALIDASE"/>
    <property type="match status" value="1"/>
</dbReference>
<keyword evidence="1" id="KW-1133">Transmembrane helix</keyword>
<dbReference type="Gene3D" id="2.130.10.10">
    <property type="entry name" value="YVTN repeat-like/Quinoprotein amine dehydrogenase"/>
    <property type="match status" value="2"/>
</dbReference>
<keyword evidence="3" id="KW-1185">Reference proteome</keyword>
<proteinExistence type="predicted"/>
<dbReference type="InterPro" id="IPR015943">
    <property type="entry name" value="WD40/YVTN_repeat-like_dom_sf"/>
</dbReference>
<sequence length="348" mass="37390">MFARTRARAENPRAVPNLICRSIVAGDVTARFRRTRDRRQIDRFSWSSWMTCHESRPRPVPARRKMLSGAAGAVAVLVGLLTCHAANADASHTTSAPIVALGFDAQNHVLLKATAETLYRSADDGLHWTRIALPPGAHGRISAMATTARQAGLVYVGGPGLGVLRSGNDGRSWEGRNAGLPGRSVETVAVHADQADTVYVYVAGRGIFRSRQGGLNWRLMDRGPREAILQLIHSNMPGSMQTGWLFAATASGVRRSMDCFCGWRNAGGLDGKVNAVAYDPRQPQQIYAATGKEILLSSNGGEQWTRLNAPGPALTALLVTPDGVLYAAGGAAVYRSRDHAGTWERLDG</sequence>
<organism evidence="2 3">
    <name type="scientific">Trinickia dabaoshanensis</name>
    <dbReference type="NCBI Taxonomy" id="564714"/>
    <lineage>
        <taxon>Bacteria</taxon>
        <taxon>Pseudomonadati</taxon>
        <taxon>Pseudomonadota</taxon>
        <taxon>Betaproteobacteria</taxon>
        <taxon>Burkholderiales</taxon>
        <taxon>Burkholderiaceae</taxon>
        <taxon>Trinickia</taxon>
    </lineage>
</organism>
<dbReference type="EMBL" id="PNYA01000010">
    <property type="protein sequence ID" value="PMS19714.1"/>
    <property type="molecule type" value="Genomic_DNA"/>
</dbReference>
<dbReference type="InterPro" id="IPR052025">
    <property type="entry name" value="Xyloglucanase_GH74"/>
</dbReference>
<feature type="transmembrane region" description="Helical" evidence="1">
    <location>
        <begin position="66"/>
        <end position="87"/>
    </location>
</feature>
<dbReference type="PANTHER" id="PTHR43739">
    <property type="entry name" value="XYLOGLUCANASE (EUROFUNG)"/>
    <property type="match status" value="1"/>
</dbReference>
<evidence type="ECO:0000313" key="2">
    <source>
        <dbReference type="EMBL" id="PMS19714.1"/>
    </source>
</evidence>
<dbReference type="GO" id="GO:0010411">
    <property type="term" value="P:xyloglucan metabolic process"/>
    <property type="evidence" value="ECO:0007669"/>
    <property type="project" value="TreeGrafter"/>
</dbReference>
<dbReference type="CDD" id="cd15482">
    <property type="entry name" value="Sialidase_non-viral"/>
    <property type="match status" value="1"/>
</dbReference>
<comment type="caution">
    <text evidence="2">The sequence shown here is derived from an EMBL/GenBank/DDBJ whole genome shotgun (WGS) entry which is preliminary data.</text>
</comment>
<protein>
    <recommendedName>
        <fullName evidence="4">Photosynthesis system II assembly factor Ycf48/Hcf136-like domain-containing protein</fullName>
    </recommendedName>
</protein>